<gene>
    <name evidence="1" type="ORF">HD556DRAFT_1203182</name>
</gene>
<dbReference type="EMBL" id="JABBWE010000047">
    <property type="protein sequence ID" value="KAG1790841.1"/>
    <property type="molecule type" value="Genomic_DNA"/>
</dbReference>
<sequence>MENILSIGAGVALRVVLDIATGKDHKLVGILIGLWEGVVLSHFLSKHTRSRSRSKDPYLALATRVAIDIYLSQSLSRFALTCAWTLVG</sequence>
<keyword evidence="2" id="KW-1185">Reference proteome</keyword>
<dbReference type="AlphaFoldDB" id="A0A9P7ALD7"/>
<dbReference type="Proteomes" id="UP000719766">
    <property type="component" value="Unassembled WGS sequence"/>
</dbReference>
<evidence type="ECO:0000313" key="2">
    <source>
        <dbReference type="Proteomes" id="UP000719766"/>
    </source>
</evidence>
<feature type="non-terminal residue" evidence="1">
    <location>
        <position position="1"/>
    </location>
</feature>
<name>A0A9P7ALD7_9AGAM</name>
<reference evidence="1" key="1">
    <citation type="journal article" date="2020" name="New Phytol.">
        <title>Comparative genomics reveals dynamic genome evolution in host specialist ectomycorrhizal fungi.</title>
        <authorList>
            <person name="Lofgren L.A."/>
            <person name="Nguyen N.H."/>
            <person name="Vilgalys R."/>
            <person name="Ruytinx J."/>
            <person name="Liao H.L."/>
            <person name="Branco S."/>
            <person name="Kuo A."/>
            <person name="LaButti K."/>
            <person name="Lipzen A."/>
            <person name="Andreopoulos W."/>
            <person name="Pangilinan J."/>
            <person name="Riley R."/>
            <person name="Hundley H."/>
            <person name="Na H."/>
            <person name="Barry K."/>
            <person name="Grigoriev I.V."/>
            <person name="Stajich J.E."/>
            <person name="Kennedy P.G."/>
        </authorList>
    </citation>
    <scope>NUCLEOTIDE SEQUENCE</scope>
    <source>
        <strain evidence="1">S12</strain>
    </source>
</reference>
<evidence type="ECO:0000313" key="1">
    <source>
        <dbReference type="EMBL" id="KAG1790841.1"/>
    </source>
</evidence>
<dbReference type="OrthoDB" id="3231855at2759"/>
<proteinExistence type="predicted"/>
<accession>A0A9P7ALD7</accession>
<comment type="caution">
    <text evidence="1">The sequence shown here is derived from an EMBL/GenBank/DDBJ whole genome shotgun (WGS) entry which is preliminary data.</text>
</comment>
<dbReference type="RefSeq" id="XP_041157774.1">
    <property type="nucleotide sequence ID" value="XM_041296414.1"/>
</dbReference>
<protein>
    <submittedName>
        <fullName evidence="1">Uncharacterized protein</fullName>
    </submittedName>
</protein>
<organism evidence="1 2">
    <name type="scientific">Suillus plorans</name>
    <dbReference type="NCBI Taxonomy" id="116603"/>
    <lineage>
        <taxon>Eukaryota</taxon>
        <taxon>Fungi</taxon>
        <taxon>Dikarya</taxon>
        <taxon>Basidiomycota</taxon>
        <taxon>Agaricomycotina</taxon>
        <taxon>Agaricomycetes</taxon>
        <taxon>Agaricomycetidae</taxon>
        <taxon>Boletales</taxon>
        <taxon>Suillineae</taxon>
        <taxon>Suillaceae</taxon>
        <taxon>Suillus</taxon>
    </lineage>
</organism>
<dbReference type="GeneID" id="64590178"/>